<feature type="chain" id="PRO_5045749086" description="alpha-amylase" evidence="16">
    <location>
        <begin position="20"/>
        <end position="502"/>
    </location>
</feature>
<evidence type="ECO:0000256" key="1">
    <source>
        <dbReference type="ARBA" id="ARBA00000548"/>
    </source>
</evidence>
<dbReference type="Pfam" id="PF02806">
    <property type="entry name" value="Alpha-amylase_C"/>
    <property type="match status" value="1"/>
</dbReference>
<dbReference type="Gene3D" id="3.20.20.80">
    <property type="entry name" value="Glycosidases"/>
    <property type="match status" value="1"/>
</dbReference>
<reference evidence="19" key="2">
    <citation type="submission" date="2025-05" db="UniProtKB">
        <authorList>
            <consortium name="EnsemblMetazoa"/>
        </authorList>
    </citation>
    <scope>IDENTIFICATION</scope>
    <source>
        <strain evidence="19">Foshan</strain>
    </source>
</reference>
<dbReference type="SUPFAM" id="SSF51011">
    <property type="entry name" value="Glycosyl hydrolase domain"/>
    <property type="match status" value="1"/>
</dbReference>
<keyword evidence="9" id="KW-0378">Hydrolase</keyword>
<sequence length="502" mass="55882">MREVLLGTLLALIPSLLVAQFNSYFPEGSSGTIVHLFEWPFEDVATECSLYLAPNGFSAVQVSPINEVRIMPERSWRERYEPVSYRIAGRSGDESQFRAMVQACNKAGVRVYVEVVLNNMAGGSGTIKGTGGAVANPEKREYPDVPFSAGDFNEACTVLDESDPHEVRNCQVEDLPDLNQGLARVRQRMSDFMNKLIRMGVAGFYVHAAKNIWPHDLGALYGKLENLSSSSIPGVPEGSRPFIYHDIADFGEGGSRKNEYTLMGFATEYRFAYDIADVMFKRKPFHYMVNLGTRLGYIPRERSIVFINTPALQRLPDMVDAPVIVTFKNQRNYKIAMVFMMAHRYGTPRIMSSYQFTDIDEGPPNDGRGKISKVIVDDQDQCTGGWICEHRWTVVQQLLKFRKAVSGQPVITWVDNGQNQIAFCRGKVGFVAINAEIALSLKANLFTCLKEGMYCDMISGMVKDKACTGVTVNVDAGGRAEIYISSAAEEPFIVLLASEKAR</sequence>
<dbReference type="GeneID" id="134291083"/>
<dbReference type="SMART" id="SM00632">
    <property type="entry name" value="Aamy_C"/>
    <property type="match status" value="1"/>
</dbReference>
<dbReference type="PANTHER" id="PTHR43447">
    <property type="entry name" value="ALPHA-AMYLASE"/>
    <property type="match status" value="1"/>
</dbReference>
<dbReference type="Proteomes" id="UP000069940">
    <property type="component" value="Unassembled WGS sequence"/>
</dbReference>
<feature type="signal peptide" evidence="16">
    <location>
        <begin position="1"/>
        <end position="19"/>
    </location>
</feature>
<dbReference type="Gene3D" id="2.60.40.1180">
    <property type="entry name" value="Golgi alpha-mannosidase II"/>
    <property type="match status" value="1"/>
</dbReference>
<evidence type="ECO:0000256" key="14">
    <source>
        <dbReference type="ARBA" id="ARBA00023295"/>
    </source>
</evidence>
<evidence type="ECO:0000256" key="11">
    <source>
        <dbReference type="ARBA" id="ARBA00023157"/>
    </source>
</evidence>
<feature type="domain" description="Alpha-amylase C-terminal" evidence="17">
    <location>
        <begin position="411"/>
        <end position="500"/>
    </location>
</feature>
<evidence type="ECO:0000256" key="12">
    <source>
        <dbReference type="ARBA" id="ARBA00023214"/>
    </source>
</evidence>
<keyword evidence="20" id="KW-1185">Reference proteome</keyword>
<dbReference type="PRINTS" id="PR00110">
    <property type="entry name" value="ALPHAAMYLASE"/>
</dbReference>
<dbReference type="InterPro" id="IPR006048">
    <property type="entry name" value="A-amylase/branching_C"/>
</dbReference>
<name>A0ABM1XPS3_AEDAL</name>
<evidence type="ECO:0000313" key="20">
    <source>
        <dbReference type="Proteomes" id="UP000069940"/>
    </source>
</evidence>
<dbReference type="InterPro" id="IPR017853">
    <property type="entry name" value="GH"/>
</dbReference>
<evidence type="ECO:0000256" key="3">
    <source>
        <dbReference type="ARBA" id="ARBA00001923"/>
    </source>
</evidence>
<evidence type="ECO:0000256" key="5">
    <source>
        <dbReference type="ARBA" id="ARBA00011245"/>
    </source>
</evidence>
<keyword evidence="12" id="KW-0868">Chloride</keyword>
<dbReference type="CDD" id="cd11317">
    <property type="entry name" value="AmyAc_bac_euk_AmyA"/>
    <property type="match status" value="1"/>
</dbReference>
<dbReference type="EnsemblMetazoa" id="AALFPA23_001680.R38937">
    <property type="protein sequence ID" value="AALFPA23_001680.P38937"/>
    <property type="gene ID" value="AALFPA23_001680"/>
</dbReference>
<dbReference type="InterPro" id="IPR031319">
    <property type="entry name" value="A-amylase_C"/>
</dbReference>
<comment type="cofactor">
    <cofactor evidence="2">
        <name>Ca(2+)</name>
        <dbReference type="ChEBI" id="CHEBI:29108"/>
    </cofactor>
</comment>
<protein>
    <recommendedName>
        <fullName evidence="6">alpha-amylase</fullName>
        <ecNumber evidence="6">3.2.1.1</ecNumber>
    </recommendedName>
</protein>
<dbReference type="InterPro" id="IPR013780">
    <property type="entry name" value="Glyco_hydro_b"/>
</dbReference>
<comment type="similarity">
    <text evidence="4 15">Belongs to the glycosyl hydrolase 13 family.</text>
</comment>
<evidence type="ECO:0000259" key="17">
    <source>
        <dbReference type="SMART" id="SM00632"/>
    </source>
</evidence>
<dbReference type="SMART" id="SM00642">
    <property type="entry name" value="Aamy"/>
    <property type="match status" value="1"/>
</dbReference>
<dbReference type="EC" id="3.2.1.1" evidence="6"/>
<evidence type="ECO:0000256" key="6">
    <source>
        <dbReference type="ARBA" id="ARBA00012595"/>
    </source>
</evidence>
<keyword evidence="13" id="KW-0119">Carbohydrate metabolism</keyword>
<proteinExistence type="inferred from homology"/>
<comment type="subunit">
    <text evidence="5">Monomer.</text>
</comment>
<comment type="catalytic activity">
    <reaction evidence="1">
        <text>Endohydrolysis of (1-&gt;4)-alpha-D-glucosidic linkages in polysaccharides containing three or more (1-&gt;4)-alpha-linked D-glucose units.</text>
        <dbReference type="EC" id="3.2.1.1"/>
    </reaction>
</comment>
<keyword evidence="11" id="KW-1015">Disulfide bond</keyword>
<evidence type="ECO:0000256" key="10">
    <source>
        <dbReference type="ARBA" id="ARBA00022837"/>
    </source>
</evidence>
<evidence type="ECO:0000256" key="2">
    <source>
        <dbReference type="ARBA" id="ARBA00001913"/>
    </source>
</evidence>
<evidence type="ECO:0000313" key="19">
    <source>
        <dbReference type="EnsemblMetazoa" id="AALFPA23_001680.P38937"/>
    </source>
</evidence>
<dbReference type="SUPFAM" id="SSF51445">
    <property type="entry name" value="(Trans)glycosidases"/>
    <property type="match status" value="1"/>
</dbReference>
<keyword evidence="7" id="KW-0479">Metal-binding</keyword>
<evidence type="ECO:0000256" key="16">
    <source>
        <dbReference type="SAM" id="SignalP"/>
    </source>
</evidence>
<comment type="cofactor">
    <cofactor evidence="3">
        <name>chloride</name>
        <dbReference type="ChEBI" id="CHEBI:17996"/>
    </cofactor>
</comment>
<evidence type="ECO:0000256" key="4">
    <source>
        <dbReference type="ARBA" id="ARBA00008061"/>
    </source>
</evidence>
<feature type="domain" description="Glycosyl hydrolase family 13 catalytic" evidence="18">
    <location>
        <begin position="31"/>
        <end position="402"/>
    </location>
</feature>
<organism evidence="19 20">
    <name type="scientific">Aedes albopictus</name>
    <name type="common">Asian tiger mosquito</name>
    <name type="synonym">Stegomyia albopicta</name>
    <dbReference type="NCBI Taxonomy" id="7160"/>
    <lineage>
        <taxon>Eukaryota</taxon>
        <taxon>Metazoa</taxon>
        <taxon>Ecdysozoa</taxon>
        <taxon>Arthropoda</taxon>
        <taxon>Hexapoda</taxon>
        <taxon>Insecta</taxon>
        <taxon>Pterygota</taxon>
        <taxon>Neoptera</taxon>
        <taxon>Endopterygota</taxon>
        <taxon>Diptera</taxon>
        <taxon>Nematocera</taxon>
        <taxon>Culicoidea</taxon>
        <taxon>Culicidae</taxon>
        <taxon>Culicinae</taxon>
        <taxon>Aedini</taxon>
        <taxon>Aedes</taxon>
        <taxon>Stegomyia</taxon>
    </lineage>
</organism>
<evidence type="ECO:0000256" key="7">
    <source>
        <dbReference type="ARBA" id="ARBA00022723"/>
    </source>
</evidence>
<dbReference type="InterPro" id="IPR006047">
    <property type="entry name" value="GH13_cat_dom"/>
</dbReference>
<keyword evidence="8 16" id="KW-0732">Signal</keyword>
<accession>A0ABM1XPS3</accession>
<evidence type="ECO:0000256" key="15">
    <source>
        <dbReference type="RuleBase" id="RU003615"/>
    </source>
</evidence>
<keyword evidence="14" id="KW-0326">Glycosidase</keyword>
<keyword evidence="10" id="KW-0106">Calcium</keyword>
<evidence type="ECO:0000259" key="18">
    <source>
        <dbReference type="SMART" id="SM00642"/>
    </source>
</evidence>
<reference evidence="20" key="1">
    <citation type="journal article" date="2015" name="Proc. Natl. Acad. Sci. U.S.A.">
        <title>Genome sequence of the Asian Tiger mosquito, Aedes albopictus, reveals insights into its biology, genetics, and evolution.</title>
        <authorList>
            <person name="Chen X.G."/>
            <person name="Jiang X."/>
            <person name="Gu J."/>
            <person name="Xu M."/>
            <person name="Wu Y."/>
            <person name="Deng Y."/>
            <person name="Zhang C."/>
            <person name="Bonizzoni M."/>
            <person name="Dermauw W."/>
            <person name="Vontas J."/>
            <person name="Armbruster P."/>
            <person name="Huang X."/>
            <person name="Yang Y."/>
            <person name="Zhang H."/>
            <person name="He W."/>
            <person name="Peng H."/>
            <person name="Liu Y."/>
            <person name="Wu K."/>
            <person name="Chen J."/>
            <person name="Lirakis M."/>
            <person name="Topalis P."/>
            <person name="Van Leeuwen T."/>
            <person name="Hall A.B."/>
            <person name="Jiang X."/>
            <person name="Thorpe C."/>
            <person name="Mueller R.L."/>
            <person name="Sun C."/>
            <person name="Waterhouse R.M."/>
            <person name="Yan G."/>
            <person name="Tu Z.J."/>
            <person name="Fang X."/>
            <person name="James A.A."/>
        </authorList>
    </citation>
    <scope>NUCLEOTIDE SEQUENCE [LARGE SCALE GENOMIC DNA]</scope>
    <source>
        <strain evidence="20">Foshan</strain>
    </source>
</reference>
<evidence type="ECO:0000256" key="13">
    <source>
        <dbReference type="ARBA" id="ARBA00023277"/>
    </source>
</evidence>
<dbReference type="InterPro" id="IPR006046">
    <property type="entry name" value="Alpha_amylase"/>
</dbReference>
<evidence type="ECO:0000256" key="9">
    <source>
        <dbReference type="ARBA" id="ARBA00022801"/>
    </source>
</evidence>
<evidence type="ECO:0000256" key="8">
    <source>
        <dbReference type="ARBA" id="ARBA00022729"/>
    </source>
</evidence>
<dbReference type="RefSeq" id="XP_062714351.1">
    <property type="nucleotide sequence ID" value="XM_062858367.1"/>
</dbReference>